<reference evidence="7" key="1">
    <citation type="journal article" date="2022" name="Cell">
        <title>Repeat-based holocentromeres influence genome architecture and karyotype evolution.</title>
        <authorList>
            <person name="Hofstatter P.G."/>
            <person name="Thangavel G."/>
            <person name="Lux T."/>
            <person name="Neumann P."/>
            <person name="Vondrak T."/>
            <person name="Novak P."/>
            <person name="Zhang M."/>
            <person name="Costa L."/>
            <person name="Castellani M."/>
            <person name="Scott A."/>
            <person name="Toegelov H."/>
            <person name="Fuchs J."/>
            <person name="Mata-Sucre Y."/>
            <person name="Dias Y."/>
            <person name="Vanzela A.L.L."/>
            <person name="Huettel B."/>
            <person name="Almeida C.C.S."/>
            <person name="Simkova H."/>
            <person name="Souza G."/>
            <person name="Pedrosa-Harand A."/>
            <person name="Macas J."/>
            <person name="Mayer K.F.X."/>
            <person name="Houben A."/>
            <person name="Marques A."/>
        </authorList>
    </citation>
    <scope>NUCLEOTIDE SEQUENCE</scope>
    <source>
        <strain evidence="7">RhyBre1mFocal</strain>
    </source>
</reference>
<evidence type="ECO:0000256" key="4">
    <source>
        <dbReference type="ARBA" id="ARBA00022989"/>
    </source>
</evidence>
<evidence type="ECO:0000256" key="1">
    <source>
        <dbReference type="ARBA" id="ARBA00004141"/>
    </source>
</evidence>
<feature type="transmembrane region" description="Helical" evidence="6">
    <location>
        <begin position="90"/>
        <end position="109"/>
    </location>
</feature>
<protein>
    <recommendedName>
        <fullName evidence="9">Transmembrane protein 19</fullName>
    </recommendedName>
</protein>
<dbReference type="InterPro" id="IPR002794">
    <property type="entry name" value="DUF92_TMEM19"/>
</dbReference>
<keyword evidence="3 6" id="KW-0812">Transmembrane</keyword>
<feature type="transmembrane region" description="Helical" evidence="6">
    <location>
        <begin position="35"/>
        <end position="59"/>
    </location>
</feature>
<evidence type="ECO:0008006" key="9">
    <source>
        <dbReference type="Google" id="ProtNLM"/>
    </source>
</evidence>
<keyword evidence="4 6" id="KW-1133">Transmembrane helix</keyword>
<evidence type="ECO:0000313" key="7">
    <source>
        <dbReference type="EMBL" id="KAJ1685362.1"/>
    </source>
</evidence>
<evidence type="ECO:0000256" key="2">
    <source>
        <dbReference type="ARBA" id="ARBA00009012"/>
    </source>
</evidence>
<dbReference type="Proteomes" id="UP001151287">
    <property type="component" value="Unassembled WGS sequence"/>
</dbReference>
<sequence length="287" mass="30379">MDSFQIRFLVSLVISVLIAIRSVKRKSVDFSAVFVGIPVFVAHMIAGYRFAILVLVFFFSSSKVTRVGEEKKRSIDAEFKEGGQRNWKQVLANSGIATVLAIIIAFIAGGEDRCLDTSNSKLITGLIGGIVGHYACANGDTWSSELGIISNSQPRLITTFKKVRKGTNGGVTISGLVAAGAAGCAIGLAFVIVGFVTTNCEAHVARKQMLMIPLATLSGLLGSLIDSVLGATLQYSGYCNLRKKVVGKAGPTVVKISGREILDNNGVNVASILLTTILTGILCAYIF</sequence>
<feature type="transmembrane region" description="Helical" evidence="6">
    <location>
        <begin position="173"/>
        <end position="197"/>
    </location>
</feature>
<dbReference type="EMBL" id="JAMQYH010000005">
    <property type="protein sequence ID" value="KAJ1685362.1"/>
    <property type="molecule type" value="Genomic_DNA"/>
</dbReference>
<dbReference type="AlphaFoldDB" id="A0A9P9ZCZ7"/>
<dbReference type="PANTHER" id="PTHR13353">
    <property type="entry name" value="TRANSMEMBRANE PROTEIN 19"/>
    <property type="match status" value="1"/>
</dbReference>
<organism evidence="7 8">
    <name type="scientific">Rhynchospora breviuscula</name>
    <dbReference type="NCBI Taxonomy" id="2022672"/>
    <lineage>
        <taxon>Eukaryota</taxon>
        <taxon>Viridiplantae</taxon>
        <taxon>Streptophyta</taxon>
        <taxon>Embryophyta</taxon>
        <taxon>Tracheophyta</taxon>
        <taxon>Spermatophyta</taxon>
        <taxon>Magnoliopsida</taxon>
        <taxon>Liliopsida</taxon>
        <taxon>Poales</taxon>
        <taxon>Cyperaceae</taxon>
        <taxon>Cyperoideae</taxon>
        <taxon>Rhynchosporeae</taxon>
        <taxon>Rhynchospora</taxon>
    </lineage>
</organism>
<evidence type="ECO:0000256" key="6">
    <source>
        <dbReference type="SAM" id="Phobius"/>
    </source>
</evidence>
<dbReference type="PANTHER" id="PTHR13353:SF8">
    <property type="entry name" value="OS01G0178200 PROTEIN"/>
    <property type="match status" value="1"/>
</dbReference>
<feature type="transmembrane region" description="Helical" evidence="6">
    <location>
        <begin position="209"/>
        <end position="233"/>
    </location>
</feature>
<dbReference type="Pfam" id="PF01940">
    <property type="entry name" value="DUF92"/>
    <property type="match status" value="1"/>
</dbReference>
<accession>A0A9P9ZCZ7</accession>
<keyword evidence="8" id="KW-1185">Reference proteome</keyword>
<name>A0A9P9ZCZ7_9POAL</name>
<comment type="caution">
    <text evidence="7">The sequence shown here is derived from an EMBL/GenBank/DDBJ whole genome shotgun (WGS) entry which is preliminary data.</text>
</comment>
<proteinExistence type="inferred from homology"/>
<gene>
    <name evidence="7" type="ORF">LUZ63_016752</name>
</gene>
<evidence type="ECO:0000256" key="3">
    <source>
        <dbReference type="ARBA" id="ARBA00022692"/>
    </source>
</evidence>
<keyword evidence="5 6" id="KW-0472">Membrane</keyword>
<comment type="similarity">
    <text evidence="2">Belongs to the TMEM19 family.</text>
</comment>
<evidence type="ECO:0000313" key="8">
    <source>
        <dbReference type="Proteomes" id="UP001151287"/>
    </source>
</evidence>
<comment type="subcellular location">
    <subcellularLocation>
        <location evidence="1">Membrane</location>
        <topology evidence="1">Multi-pass membrane protein</topology>
    </subcellularLocation>
</comment>
<feature type="transmembrane region" description="Helical" evidence="6">
    <location>
        <begin position="267"/>
        <end position="286"/>
    </location>
</feature>
<evidence type="ECO:0000256" key="5">
    <source>
        <dbReference type="ARBA" id="ARBA00023136"/>
    </source>
</evidence>
<dbReference type="GO" id="GO:0016020">
    <property type="term" value="C:membrane"/>
    <property type="evidence" value="ECO:0007669"/>
    <property type="project" value="UniProtKB-SubCell"/>
</dbReference>
<dbReference type="OrthoDB" id="30881at2759"/>